<reference evidence="1 2" key="1">
    <citation type="journal article" date="2024" name="Science">
        <title>Giant polyketide synthase enzymes in the biosynthesis of giant marine polyether toxins.</title>
        <authorList>
            <person name="Fallon T.R."/>
            <person name="Shende V.V."/>
            <person name="Wierzbicki I.H."/>
            <person name="Pendleton A.L."/>
            <person name="Watervoot N.F."/>
            <person name="Auber R.P."/>
            <person name="Gonzalez D.J."/>
            <person name="Wisecaver J.H."/>
            <person name="Moore B.S."/>
        </authorList>
    </citation>
    <scope>NUCLEOTIDE SEQUENCE [LARGE SCALE GENOMIC DNA]</scope>
    <source>
        <strain evidence="1 2">12B1</strain>
    </source>
</reference>
<dbReference type="Pfam" id="PF11107">
    <property type="entry name" value="FANCF"/>
    <property type="match status" value="1"/>
</dbReference>
<accession>A0AB34JLQ0</accession>
<comment type="caution">
    <text evidence="1">The sequence shown here is derived from an EMBL/GenBank/DDBJ whole genome shotgun (WGS) entry which is preliminary data.</text>
</comment>
<proteinExistence type="predicted"/>
<dbReference type="Proteomes" id="UP001515480">
    <property type="component" value="Unassembled WGS sequence"/>
</dbReference>
<protein>
    <submittedName>
        <fullName evidence="1">Uncharacterized protein</fullName>
    </submittedName>
</protein>
<evidence type="ECO:0000313" key="1">
    <source>
        <dbReference type="EMBL" id="KAL1521822.1"/>
    </source>
</evidence>
<dbReference type="AlphaFoldDB" id="A0AB34JLQ0"/>
<gene>
    <name evidence="1" type="ORF">AB1Y20_021473</name>
</gene>
<dbReference type="InterPro" id="IPR035428">
    <property type="entry name" value="FANCF"/>
</dbReference>
<sequence length="263" mass="28735">MSVRLPSDMLDQCEQFGRLLAHIAGTQLSSWTDQHLTHAVGWAGYLQGVMASVEPGSPEAKSFDAAMKAIQSRYTIEDPAGCRFISREHLELSVNSLQNARSELLRLLLGNRSASQELYKAALLTGLSTENGSAGKALKEVCVALMPKVRANATVRLLRVMESRCASSSDAAGSTCEGPSAMFRVPLPQTLAHVVAGRAHQWTTLGSDPHGGQASNLLRALFDQPFFWKASPDAFPLLALMDRLAARYLLRNQLAWRQLAVWF</sequence>
<dbReference type="GO" id="GO:0043240">
    <property type="term" value="C:Fanconi anaemia nuclear complex"/>
    <property type="evidence" value="ECO:0007669"/>
    <property type="project" value="InterPro"/>
</dbReference>
<evidence type="ECO:0000313" key="2">
    <source>
        <dbReference type="Proteomes" id="UP001515480"/>
    </source>
</evidence>
<dbReference type="GO" id="GO:0036297">
    <property type="term" value="P:interstrand cross-link repair"/>
    <property type="evidence" value="ECO:0007669"/>
    <property type="project" value="InterPro"/>
</dbReference>
<keyword evidence="2" id="KW-1185">Reference proteome</keyword>
<dbReference type="EMBL" id="JBGBPQ010000007">
    <property type="protein sequence ID" value="KAL1521822.1"/>
    <property type="molecule type" value="Genomic_DNA"/>
</dbReference>
<name>A0AB34JLQ0_PRYPA</name>
<organism evidence="1 2">
    <name type="scientific">Prymnesium parvum</name>
    <name type="common">Toxic golden alga</name>
    <dbReference type="NCBI Taxonomy" id="97485"/>
    <lineage>
        <taxon>Eukaryota</taxon>
        <taxon>Haptista</taxon>
        <taxon>Haptophyta</taxon>
        <taxon>Prymnesiophyceae</taxon>
        <taxon>Prymnesiales</taxon>
        <taxon>Prymnesiaceae</taxon>
        <taxon>Prymnesium</taxon>
    </lineage>
</organism>